<name>A0A7C3G7W3_9PROT</name>
<keyword evidence="11 15" id="KW-0057">Aromatic amino acid biosynthesis</keyword>
<evidence type="ECO:0000256" key="8">
    <source>
        <dbReference type="ARBA" id="ARBA00022723"/>
    </source>
</evidence>
<evidence type="ECO:0000256" key="13">
    <source>
        <dbReference type="ARBA" id="ARBA00025634"/>
    </source>
</evidence>
<evidence type="ECO:0000259" key="16">
    <source>
        <dbReference type="Pfam" id="PF00425"/>
    </source>
</evidence>
<evidence type="ECO:0000313" key="18">
    <source>
        <dbReference type="EMBL" id="HFB54552.1"/>
    </source>
</evidence>
<dbReference type="GO" id="GO:0004049">
    <property type="term" value="F:anthranilate synthase activity"/>
    <property type="evidence" value="ECO:0007669"/>
    <property type="project" value="UniProtKB-EC"/>
</dbReference>
<evidence type="ECO:0000256" key="2">
    <source>
        <dbReference type="ARBA" id="ARBA00004873"/>
    </source>
</evidence>
<keyword evidence="8 15" id="KW-0479">Metal-binding</keyword>
<dbReference type="PRINTS" id="PR00095">
    <property type="entry name" value="ANTSNTHASEI"/>
</dbReference>
<evidence type="ECO:0000256" key="4">
    <source>
        <dbReference type="ARBA" id="ARBA00011575"/>
    </source>
</evidence>
<evidence type="ECO:0000256" key="11">
    <source>
        <dbReference type="ARBA" id="ARBA00023141"/>
    </source>
</evidence>
<dbReference type="UniPathway" id="UPA00035">
    <property type="reaction ID" value="UER00040"/>
</dbReference>
<dbReference type="EC" id="4.1.3.27" evidence="5 15"/>
<comment type="caution">
    <text evidence="18">The sequence shown here is derived from an EMBL/GenBank/DDBJ whole genome shotgun (WGS) entry which is preliminary data.</text>
</comment>
<proteinExistence type="inferred from homology"/>
<dbReference type="Gene3D" id="3.60.120.10">
    <property type="entry name" value="Anthranilate synthase"/>
    <property type="match status" value="1"/>
</dbReference>
<keyword evidence="7 15" id="KW-0028">Amino-acid biosynthesis</keyword>
<organism evidence="18">
    <name type="scientific">Hellea balneolensis</name>
    <dbReference type="NCBI Taxonomy" id="287478"/>
    <lineage>
        <taxon>Bacteria</taxon>
        <taxon>Pseudomonadati</taxon>
        <taxon>Pseudomonadota</taxon>
        <taxon>Alphaproteobacteria</taxon>
        <taxon>Maricaulales</taxon>
        <taxon>Robiginitomaculaceae</taxon>
        <taxon>Hellea</taxon>
    </lineage>
</organism>
<comment type="catalytic activity">
    <reaction evidence="14 15">
        <text>chorismate + L-glutamine = anthranilate + pyruvate + L-glutamate + H(+)</text>
        <dbReference type="Rhea" id="RHEA:21732"/>
        <dbReference type="ChEBI" id="CHEBI:15361"/>
        <dbReference type="ChEBI" id="CHEBI:15378"/>
        <dbReference type="ChEBI" id="CHEBI:16567"/>
        <dbReference type="ChEBI" id="CHEBI:29748"/>
        <dbReference type="ChEBI" id="CHEBI:29985"/>
        <dbReference type="ChEBI" id="CHEBI:58359"/>
        <dbReference type="EC" id="4.1.3.27"/>
    </reaction>
</comment>
<dbReference type="InterPro" id="IPR006805">
    <property type="entry name" value="Anth_synth_I_N"/>
</dbReference>
<evidence type="ECO:0000256" key="12">
    <source>
        <dbReference type="ARBA" id="ARBA00023239"/>
    </source>
</evidence>
<dbReference type="EMBL" id="DRMN01000094">
    <property type="protein sequence ID" value="HFB54552.1"/>
    <property type="molecule type" value="Genomic_DNA"/>
</dbReference>
<evidence type="ECO:0000256" key="3">
    <source>
        <dbReference type="ARBA" id="ARBA00009562"/>
    </source>
</evidence>
<dbReference type="InterPro" id="IPR019999">
    <property type="entry name" value="Anth_synth_I-like"/>
</dbReference>
<feature type="non-terminal residue" evidence="18">
    <location>
        <position position="1"/>
    </location>
</feature>
<dbReference type="GO" id="GO:0000162">
    <property type="term" value="P:L-tryptophan biosynthetic process"/>
    <property type="evidence" value="ECO:0007669"/>
    <property type="project" value="UniProtKB-UniPathway"/>
</dbReference>
<evidence type="ECO:0000256" key="9">
    <source>
        <dbReference type="ARBA" id="ARBA00022822"/>
    </source>
</evidence>
<feature type="domain" description="Chorismate-utilising enzyme C-terminal" evidence="16">
    <location>
        <begin position="184"/>
        <end position="436"/>
    </location>
</feature>
<dbReference type="NCBIfam" id="TIGR00564">
    <property type="entry name" value="trpE_most"/>
    <property type="match status" value="1"/>
</dbReference>
<evidence type="ECO:0000256" key="5">
    <source>
        <dbReference type="ARBA" id="ARBA00012266"/>
    </source>
</evidence>
<dbReference type="SUPFAM" id="SSF56322">
    <property type="entry name" value="ADC synthase"/>
    <property type="match status" value="1"/>
</dbReference>
<dbReference type="PANTHER" id="PTHR11236:SF48">
    <property type="entry name" value="ISOCHORISMATE SYNTHASE MENF"/>
    <property type="match status" value="1"/>
</dbReference>
<dbReference type="Proteomes" id="UP000886042">
    <property type="component" value="Unassembled WGS sequence"/>
</dbReference>
<comment type="subunit">
    <text evidence="4 15">Heterotetramer consisting of two non-identical subunits: a beta subunit (TrpG) and a large alpha subunit (TrpE).</text>
</comment>
<dbReference type="PANTHER" id="PTHR11236">
    <property type="entry name" value="AMINOBENZOATE/ANTHRANILATE SYNTHASE"/>
    <property type="match status" value="1"/>
</dbReference>
<keyword evidence="10 15" id="KW-0460">Magnesium</keyword>
<dbReference type="InterPro" id="IPR005256">
    <property type="entry name" value="Anth_synth_I_PabB"/>
</dbReference>
<evidence type="ECO:0000256" key="6">
    <source>
        <dbReference type="ARBA" id="ARBA00020653"/>
    </source>
</evidence>
<dbReference type="InterPro" id="IPR015890">
    <property type="entry name" value="Chorismate_C"/>
</dbReference>
<dbReference type="Pfam" id="PF00425">
    <property type="entry name" value="Chorismate_bind"/>
    <property type="match status" value="1"/>
</dbReference>
<dbReference type="GO" id="GO:0046872">
    <property type="term" value="F:metal ion binding"/>
    <property type="evidence" value="ECO:0007669"/>
    <property type="project" value="UniProtKB-KW"/>
</dbReference>
<sequence length="453" mass="49883">DKPYAFLFESVQGGEQRGRYSILGYAPDLIWKTLGDTCQMSLNGGEFKILSEKPLDSLRAVLKQSKVDIPSELPPMASGLFGYLGYELIRQIEHLPDQNPDPIGTPDALMTRPTLIAIFDQIAQEIILTTCVWPDKHINAKTAYANARSRLKSASDEMEVTLSGLRYSDRQPDIPDMVPGNTVDEFSHKVERAQDYIKAGDIFQVVIGQRFQCPLNASSFALYRALRRLNPSPFLYYLNFGDHDVVGSSPEILVRLRDDKVTVRPIAGTRPRGKTPDEDVALEHELLADEKENAEHLMLLDLGRNDVGRVTKPGSINVTERAIIERYSHVMHIVSNVEGKLQDGLDAVDALCAGFPAGTVSGAPKVRAMEIIDELENEKRGIYAGAVGYISASGDMDTAIALRTAVVKDGIMHVRAGAGIVLDSKPIAEFEETKAKARALFSACAHAPYFDRN</sequence>
<evidence type="ECO:0000256" key="15">
    <source>
        <dbReference type="RuleBase" id="RU364045"/>
    </source>
</evidence>
<keyword evidence="9 15" id="KW-0822">Tryptophan biosynthesis</keyword>
<dbReference type="AlphaFoldDB" id="A0A7C3G7W3"/>
<evidence type="ECO:0000256" key="7">
    <source>
        <dbReference type="ARBA" id="ARBA00022605"/>
    </source>
</evidence>
<feature type="domain" description="Anthranilate synthase component I N-terminal" evidence="17">
    <location>
        <begin position="3"/>
        <end position="127"/>
    </location>
</feature>
<protein>
    <recommendedName>
        <fullName evidence="6 15">Anthranilate synthase component 1</fullName>
        <ecNumber evidence="5 15">4.1.3.27</ecNumber>
    </recommendedName>
</protein>
<accession>A0A7C3G7W3</accession>
<keyword evidence="12 15" id="KW-0456">Lyase</keyword>
<gene>
    <name evidence="15 18" type="primary">trpE</name>
    <name evidence="18" type="ORF">ENJ46_01395</name>
</gene>
<comment type="function">
    <text evidence="13 15">Part of a heterotetrameric complex that catalyzes the two-step biosynthesis of anthranilate, an intermediate in the biosynthesis of L-tryptophan. In the first step, the glutamine-binding beta subunit (TrpG) of anthranilate synthase (AS) provides the glutamine amidotransferase activity which generates ammonia as a substrate that, along with chorismate, is used in the second step, catalyzed by the large alpha subunit of AS (TrpE) to produce anthranilate. In the absence of TrpG, TrpE can synthesize anthranilate directly from chorismate and high concentrations of ammonia.</text>
</comment>
<evidence type="ECO:0000256" key="1">
    <source>
        <dbReference type="ARBA" id="ARBA00001946"/>
    </source>
</evidence>
<evidence type="ECO:0000256" key="10">
    <source>
        <dbReference type="ARBA" id="ARBA00022842"/>
    </source>
</evidence>
<evidence type="ECO:0000256" key="14">
    <source>
        <dbReference type="ARBA" id="ARBA00047683"/>
    </source>
</evidence>
<comment type="cofactor">
    <cofactor evidence="1 15">
        <name>Mg(2+)</name>
        <dbReference type="ChEBI" id="CHEBI:18420"/>
    </cofactor>
</comment>
<reference evidence="18" key="1">
    <citation type="journal article" date="2020" name="mSystems">
        <title>Genome- and Community-Level Interaction Insights into Carbon Utilization and Element Cycling Functions of Hydrothermarchaeota in Hydrothermal Sediment.</title>
        <authorList>
            <person name="Zhou Z."/>
            <person name="Liu Y."/>
            <person name="Xu W."/>
            <person name="Pan J."/>
            <person name="Luo Z.H."/>
            <person name="Li M."/>
        </authorList>
    </citation>
    <scope>NUCLEOTIDE SEQUENCE [LARGE SCALE GENOMIC DNA]</scope>
    <source>
        <strain evidence="18">HyVt-489</strain>
    </source>
</reference>
<comment type="similarity">
    <text evidence="3 15">Belongs to the anthranilate synthase component I family.</text>
</comment>
<dbReference type="InterPro" id="IPR005801">
    <property type="entry name" value="ADC_synthase"/>
</dbReference>
<comment type="pathway">
    <text evidence="2 15">Amino-acid biosynthesis; L-tryptophan biosynthesis; L-tryptophan from chorismate: step 1/5.</text>
</comment>
<dbReference type="Pfam" id="PF04715">
    <property type="entry name" value="Anth_synt_I_N"/>
    <property type="match status" value="1"/>
</dbReference>
<evidence type="ECO:0000259" key="17">
    <source>
        <dbReference type="Pfam" id="PF04715"/>
    </source>
</evidence>